<feature type="transmembrane region" description="Helical" evidence="7">
    <location>
        <begin position="57"/>
        <end position="76"/>
    </location>
</feature>
<evidence type="ECO:0000256" key="4">
    <source>
        <dbReference type="ARBA" id="ARBA00022692"/>
    </source>
</evidence>
<dbReference type="Proteomes" id="UP001556631">
    <property type="component" value="Unassembled WGS sequence"/>
</dbReference>
<sequence length="473" mass="48083">MTNECEDPVVLDSAAGRWLLAAAVMGAGLGFLDGTVVNVAVRRIGSDLDASLAELQWVLNAYLLALASLILVGGSLGDRLGRKRVFTIGVVWFAVASLGCAVAPDVHVLIAARAVQGIGAALVTPGSLAMMQGSYVGEDRARAIGMWSGLTGVFTVIGPFLGGGLVQSVGWRYVFWINVPIAVAIVVITLRHVPESRDPQAARRFDLLGAALGAVGLGGVTYALIEAGSRPAVQIAAAAVIGVVGLGAFVASQRRRDPMVPPSLFTSRVFTASNLLTFVVYGALGALTFLLVLQLQVVTGFGPLAAGLATLPITVFMLALSGRSAALASRIGPRLQMSLGPALCAVGAVMLVGVDGSSSYWTGVLPGMVVFALGLTCLVAPLTATVLAAAPDRWAGIASGVNNAVARIGSLLAVAALPVAVGLSGDDYDDPAALTDGYRAAMLICAALLLLGGAAGWLGLRGTRVLPAEQGPA</sequence>
<dbReference type="RefSeq" id="WP_367990836.1">
    <property type="nucleotide sequence ID" value="NZ_JBFPJR010000001.1"/>
</dbReference>
<dbReference type="PANTHER" id="PTHR42718:SF42">
    <property type="entry name" value="EXPORT PROTEIN"/>
    <property type="match status" value="1"/>
</dbReference>
<comment type="caution">
    <text evidence="9">The sequence shown here is derived from an EMBL/GenBank/DDBJ whole genome shotgun (WGS) entry which is preliminary data.</text>
</comment>
<evidence type="ECO:0000256" key="6">
    <source>
        <dbReference type="ARBA" id="ARBA00023136"/>
    </source>
</evidence>
<protein>
    <submittedName>
        <fullName evidence="9">MFS transporter</fullName>
    </submittedName>
</protein>
<gene>
    <name evidence="9" type="ORF">AB3X52_01015</name>
</gene>
<evidence type="ECO:0000256" key="2">
    <source>
        <dbReference type="ARBA" id="ARBA00022448"/>
    </source>
</evidence>
<feature type="transmembrane region" description="Helical" evidence="7">
    <location>
        <begin position="440"/>
        <end position="460"/>
    </location>
</feature>
<feature type="transmembrane region" description="Helical" evidence="7">
    <location>
        <begin position="143"/>
        <end position="161"/>
    </location>
</feature>
<dbReference type="CDD" id="cd17321">
    <property type="entry name" value="MFS_MMR_MDR_like"/>
    <property type="match status" value="1"/>
</dbReference>
<proteinExistence type="predicted"/>
<evidence type="ECO:0000259" key="8">
    <source>
        <dbReference type="PROSITE" id="PS50850"/>
    </source>
</evidence>
<evidence type="ECO:0000256" key="7">
    <source>
        <dbReference type="SAM" id="Phobius"/>
    </source>
</evidence>
<feature type="transmembrane region" description="Helical" evidence="7">
    <location>
        <begin position="85"/>
        <end position="104"/>
    </location>
</feature>
<keyword evidence="2" id="KW-0813">Transport</keyword>
<feature type="transmembrane region" description="Helical" evidence="7">
    <location>
        <begin position="342"/>
        <end position="362"/>
    </location>
</feature>
<feature type="domain" description="Major facilitator superfamily (MFS) profile" evidence="8">
    <location>
        <begin position="19"/>
        <end position="464"/>
    </location>
</feature>
<feature type="transmembrane region" description="Helical" evidence="7">
    <location>
        <begin position="231"/>
        <end position="251"/>
    </location>
</feature>
<dbReference type="InterPro" id="IPR020846">
    <property type="entry name" value="MFS_dom"/>
</dbReference>
<feature type="transmembrane region" description="Helical" evidence="7">
    <location>
        <begin position="173"/>
        <end position="193"/>
    </location>
</feature>
<feature type="transmembrane region" description="Helical" evidence="7">
    <location>
        <begin position="110"/>
        <end position="131"/>
    </location>
</feature>
<dbReference type="PANTHER" id="PTHR42718">
    <property type="entry name" value="MAJOR FACILITATOR SUPERFAMILY MULTIDRUG TRANSPORTER MFSC"/>
    <property type="match status" value="1"/>
</dbReference>
<evidence type="ECO:0000256" key="5">
    <source>
        <dbReference type="ARBA" id="ARBA00022989"/>
    </source>
</evidence>
<feature type="transmembrane region" description="Helical" evidence="7">
    <location>
        <begin position="301"/>
        <end position="321"/>
    </location>
</feature>
<evidence type="ECO:0000313" key="9">
    <source>
        <dbReference type="EMBL" id="MEX0426180.1"/>
    </source>
</evidence>
<dbReference type="NCBIfam" id="TIGR00711">
    <property type="entry name" value="efflux_EmrB"/>
    <property type="match status" value="1"/>
</dbReference>
<dbReference type="Gene3D" id="1.20.1720.10">
    <property type="entry name" value="Multidrug resistance protein D"/>
    <property type="match status" value="1"/>
</dbReference>
<dbReference type="EMBL" id="JBFPJR010000001">
    <property type="protein sequence ID" value="MEX0426180.1"/>
    <property type="molecule type" value="Genomic_DNA"/>
</dbReference>
<keyword evidence="5 7" id="KW-1133">Transmembrane helix</keyword>
<keyword evidence="4 7" id="KW-0812">Transmembrane</keyword>
<feature type="transmembrane region" description="Helical" evidence="7">
    <location>
        <begin position="18"/>
        <end position="37"/>
    </location>
</feature>
<feature type="transmembrane region" description="Helical" evidence="7">
    <location>
        <begin position="272"/>
        <end position="295"/>
    </location>
</feature>
<comment type="subcellular location">
    <subcellularLocation>
        <location evidence="1">Cell membrane</location>
        <topology evidence="1">Multi-pass membrane protein</topology>
    </subcellularLocation>
</comment>
<reference evidence="9 10" key="1">
    <citation type="submission" date="2024-07" db="EMBL/GenBank/DDBJ databases">
        <authorList>
            <person name="Lee S."/>
            <person name="Kang M."/>
        </authorList>
    </citation>
    <scope>NUCLEOTIDE SEQUENCE [LARGE SCALE GENOMIC DNA]</scope>
    <source>
        <strain evidence="9 10">DS6</strain>
    </source>
</reference>
<dbReference type="SUPFAM" id="SSF103473">
    <property type="entry name" value="MFS general substrate transporter"/>
    <property type="match status" value="1"/>
</dbReference>
<dbReference type="InterPro" id="IPR004638">
    <property type="entry name" value="EmrB-like"/>
</dbReference>
<evidence type="ECO:0000256" key="3">
    <source>
        <dbReference type="ARBA" id="ARBA00022475"/>
    </source>
</evidence>
<feature type="transmembrane region" description="Helical" evidence="7">
    <location>
        <begin position="401"/>
        <end position="420"/>
    </location>
</feature>
<dbReference type="InterPro" id="IPR011701">
    <property type="entry name" value="MFS"/>
</dbReference>
<dbReference type="PROSITE" id="PS50850">
    <property type="entry name" value="MFS"/>
    <property type="match status" value="1"/>
</dbReference>
<keyword evidence="10" id="KW-1185">Reference proteome</keyword>
<evidence type="ECO:0000256" key="1">
    <source>
        <dbReference type="ARBA" id="ARBA00004651"/>
    </source>
</evidence>
<accession>A0ABV3SUB1</accession>
<evidence type="ECO:0000313" key="10">
    <source>
        <dbReference type="Proteomes" id="UP001556631"/>
    </source>
</evidence>
<keyword evidence="3" id="KW-1003">Cell membrane</keyword>
<organism evidence="9 10">
    <name type="scientific">Nocardioides eburneus</name>
    <dbReference type="NCBI Taxonomy" id="3231482"/>
    <lineage>
        <taxon>Bacteria</taxon>
        <taxon>Bacillati</taxon>
        <taxon>Actinomycetota</taxon>
        <taxon>Actinomycetes</taxon>
        <taxon>Propionibacteriales</taxon>
        <taxon>Nocardioidaceae</taxon>
        <taxon>Nocardioides</taxon>
    </lineage>
</organism>
<dbReference type="InterPro" id="IPR036259">
    <property type="entry name" value="MFS_trans_sf"/>
</dbReference>
<feature type="transmembrane region" description="Helical" evidence="7">
    <location>
        <begin position="368"/>
        <end position="389"/>
    </location>
</feature>
<keyword evidence="6 7" id="KW-0472">Membrane</keyword>
<dbReference type="Pfam" id="PF07690">
    <property type="entry name" value="MFS_1"/>
    <property type="match status" value="1"/>
</dbReference>
<dbReference type="Gene3D" id="1.20.1250.20">
    <property type="entry name" value="MFS general substrate transporter like domains"/>
    <property type="match status" value="1"/>
</dbReference>
<name>A0ABV3SUB1_9ACTN</name>
<feature type="transmembrane region" description="Helical" evidence="7">
    <location>
        <begin position="205"/>
        <end position="225"/>
    </location>
</feature>